<dbReference type="RefSeq" id="XP_025579168.1">
    <property type="nucleotide sequence ID" value="XM_025721211.1"/>
</dbReference>
<dbReference type="GeneID" id="37226076"/>
<evidence type="ECO:0000313" key="3">
    <source>
        <dbReference type="Proteomes" id="UP000249402"/>
    </source>
</evidence>
<sequence length="144" mass="15892">MGERMEAGKNGNPARGPVYINPINTPMDPLWGDIADWQAMNDQNRYYLEHGAERKGSHWQGFNCGCRSVVKVMHRIAGPERDIRGAPMEKHAPSGDVETSNYSRAMVVATESEPLPARLQQQATQHRDAQAGCTVNDSSDAQVT</sequence>
<evidence type="ECO:0000256" key="1">
    <source>
        <dbReference type="SAM" id="MobiDB-lite"/>
    </source>
</evidence>
<dbReference type="Proteomes" id="UP000249402">
    <property type="component" value="Unassembled WGS sequence"/>
</dbReference>
<feature type="compositionally biased region" description="Polar residues" evidence="1">
    <location>
        <begin position="133"/>
        <end position="144"/>
    </location>
</feature>
<feature type="region of interest" description="Disordered" evidence="1">
    <location>
        <begin position="114"/>
        <end position="144"/>
    </location>
</feature>
<name>A0A395HA52_9EURO</name>
<dbReference type="VEuPathDB" id="FungiDB:BO80DRAFT_441690"/>
<reference evidence="2 3" key="1">
    <citation type="submission" date="2018-02" db="EMBL/GenBank/DDBJ databases">
        <title>The genomes of Aspergillus section Nigri reveals drivers in fungal speciation.</title>
        <authorList>
            <consortium name="DOE Joint Genome Institute"/>
            <person name="Vesth T.C."/>
            <person name="Nybo J."/>
            <person name="Theobald S."/>
            <person name="Brandl J."/>
            <person name="Frisvad J.C."/>
            <person name="Nielsen K.F."/>
            <person name="Lyhne E.K."/>
            <person name="Kogle M.E."/>
            <person name="Kuo A."/>
            <person name="Riley R."/>
            <person name="Clum A."/>
            <person name="Nolan M."/>
            <person name="Lipzen A."/>
            <person name="Salamov A."/>
            <person name="Henrissat B."/>
            <person name="Wiebenga A."/>
            <person name="De vries R.P."/>
            <person name="Grigoriev I.V."/>
            <person name="Mortensen U.H."/>
            <person name="Andersen M.R."/>
            <person name="Baker S.E."/>
        </authorList>
    </citation>
    <scope>NUCLEOTIDE SEQUENCE [LARGE SCALE GENOMIC DNA]</scope>
    <source>
        <strain evidence="2 3">CBS 121593</strain>
    </source>
</reference>
<evidence type="ECO:0000313" key="2">
    <source>
        <dbReference type="EMBL" id="RAL04841.1"/>
    </source>
</evidence>
<organism evidence="2 3">
    <name type="scientific">Aspergillus ibericus CBS 121593</name>
    <dbReference type="NCBI Taxonomy" id="1448316"/>
    <lineage>
        <taxon>Eukaryota</taxon>
        <taxon>Fungi</taxon>
        <taxon>Dikarya</taxon>
        <taxon>Ascomycota</taxon>
        <taxon>Pezizomycotina</taxon>
        <taxon>Eurotiomycetes</taxon>
        <taxon>Eurotiomycetidae</taxon>
        <taxon>Eurotiales</taxon>
        <taxon>Aspergillaceae</taxon>
        <taxon>Aspergillus</taxon>
        <taxon>Aspergillus subgen. Circumdati</taxon>
    </lineage>
</organism>
<dbReference type="AlphaFoldDB" id="A0A395HA52"/>
<feature type="region of interest" description="Disordered" evidence="1">
    <location>
        <begin position="80"/>
        <end position="100"/>
    </location>
</feature>
<proteinExistence type="predicted"/>
<gene>
    <name evidence="2" type="ORF">BO80DRAFT_441690</name>
</gene>
<keyword evidence="3" id="KW-1185">Reference proteome</keyword>
<accession>A0A395HA52</accession>
<feature type="compositionally biased region" description="Basic and acidic residues" evidence="1">
    <location>
        <begin position="80"/>
        <end position="93"/>
    </location>
</feature>
<dbReference type="EMBL" id="KZ824423">
    <property type="protein sequence ID" value="RAL04841.1"/>
    <property type="molecule type" value="Genomic_DNA"/>
</dbReference>
<protein>
    <submittedName>
        <fullName evidence="2">Uncharacterized protein</fullName>
    </submittedName>
</protein>